<dbReference type="EMBL" id="CP002525">
    <property type="protein sequence ID" value="ADX97696.1"/>
    <property type="molecule type" value="Genomic_DNA"/>
</dbReference>
<keyword evidence="2" id="KW-1133">Transmembrane helix</keyword>
<dbReference type="RefSeq" id="WP_013609650.1">
    <property type="nucleotide sequence ID" value="NC_015155.1"/>
</dbReference>
<keyword evidence="2" id="KW-0812">Transmembrane</keyword>
<organism evidence="3 4">
    <name type="scientific">Mycoplasma suis (strain Illinois)</name>
    <dbReference type="NCBI Taxonomy" id="768700"/>
    <lineage>
        <taxon>Bacteria</taxon>
        <taxon>Bacillati</taxon>
        <taxon>Mycoplasmatota</taxon>
        <taxon>Mollicutes</taxon>
        <taxon>Mycoplasmataceae</taxon>
        <taxon>Mycoplasma</taxon>
    </lineage>
</organism>
<evidence type="ECO:0000313" key="3">
    <source>
        <dbReference type="EMBL" id="ADX97696.1"/>
    </source>
</evidence>
<evidence type="ECO:0000256" key="1">
    <source>
        <dbReference type="SAM" id="MobiDB-lite"/>
    </source>
</evidence>
<proteinExistence type="predicted"/>
<feature type="region of interest" description="Disordered" evidence="1">
    <location>
        <begin position="42"/>
        <end position="64"/>
    </location>
</feature>
<keyword evidence="4" id="KW-1185">Reference proteome</keyword>
<keyword evidence="2" id="KW-0472">Membrane</keyword>
<dbReference type="AlphaFoldDB" id="F0QQC6"/>
<name>F0QQC6_MYCSL</name>
<sequence length="196" mass="22933">MGLLGAVKIVSIALSIVGSTVGGGAGFSHFLRNKNAIETRKKRSLERQEREKQRSLFKERKEKASQEIPMSEVLALNKGFRAESIFKGMDGQSYVCRRWNKNIEQEPEKWDGDECQAKIKEISGENSENKFEKWFRSDLETAISFFAKNFRLFQNKYQELRNKKEGRWEIKDMFCNYKEDEKDSRKVIVICENKKT</sequence>
<dbReference type="Proteomes" id="UP000007484">
    <property type="component" value="Chromosome"/>
</dbReference>
<dbReference type="KEGG" id="mss:MSU_0152"/>
<reference evidence="3 4" key="1">
    <citation type="journal article" date="2011" name="J. Bacteriol.">
        <title>Complete genome sequences of two hemotropic Mycoplasmas, Mycoplasma haemofelis strain Ohio2 and Mycoplasma suis strain Illinois.</title>
        <authorList>
            <person name="Messick J.B."/>
            <person name="Santos A.P."/>
            <person name="Guimaraes A.M."/>
        </authorList>
    </citation>
    <scope>NUCLEOTIDE SEQUENCE [LARGE SCALE GENOMIC DNA]</scope>
    <source>
        <strain evidence="3 4">Illinois</strain>
    </source>
</reference>
<accession>F0QQC6</accession>
<evidence type="ECO:0000256" key="2">
    <source>
        <dbReference type="SAM" id="Phobius"/>
    </source>
</evidence>
<evidence type="ECO:0000313" key="4">
    <source>
        <dbReference type="Proteomes" id="UP000007484"/>
    </source>
</evidence>
<dbReference type="STRING" id="768700.MSU_0152"/>
<dbReference type="HOGENOM" id="CLU_116230_0_0_14"/>
<protein>
    <submittedName>
        <fullName evidence="3">Uncharacterized protein</fullName>
    </submittedName>
</protein>
<feature type="transmembrane region" description="Helical" evidence="2">
    <location>
        <begin position="6"/>
        <end position="31"/>
    </location>
</feature>
<gene>
    <name evidence="3" type="ordered locus">MSU_0152</name>
</gene>